<comment type="similarity">
    <text evidence="2">Belongs to the tellurite-resistance/dicarboxylate transporter (TDT) family.</text>
</comment>
<gene>
    <name evidence="9" type="ORF">M6B22_02135</name>
</gene>
<keyword evidence="10" id="KW-1185">Reference proteome</keyword>
<evidence type="ECO:0000256" key="1">
    <source>
        <dbReference type="ARBA" id="ARBA00004651"/>
    </source>
</evidence>
<evidence type="ECO:0000313" key="9">
    <source>
        <dbReference type="EMBL" id="WAX57577.1"/>
    </source>
</evidence>
<keyword evidence="4" id="KW-1003">Cell membrane</keyword>
<feature type="transmembrane region" description="Helical" evidence="8">
    <location>
        <begin position="45"/>
        <end position="66"/>
    </location>
</feature>
<evidence type="ECO:0000256" key="6">
    <source>
        <dbReference type="ARBA" id="ARBA00022989"/>
    </source>
</evidence>
<dbReference type="PANTHER" id="PTHR31686">
    <property type="match status" value="1"/>
</dbReference>
<feature type="transmembrane region" description="Helical" evidence="8">
    <location>
        <begin position="143"/>
        <end position="162"/>
    </location>
</feature>
<dbReference type="Gene3D" id="1.50.10.150">
    <property type="entry name" value="Voltage-dependent anion channel"/>
    <property type="match status" value="1"/>
</dbReference>
<evidence type="ECO:0000256" key="3">
    <source>
        <dbReference type="ARBA" id="ARBA00022448"/>
    </source>
</evidence>
<feature type="transmembrane region" description="Helical" evidence="8">
    <location>
        <begin position="241"/>
        <end position="261"/>
    </location>
</feature>
<evidence type="ECO:0000256" key="8">
    <source>
        <dbReference type="SAM" id="Phobius"/>
    </source>
</evidence>
<accession>A0ABY7K1U7</accession>
<dbReference type="InterPro" id="IPR004695">
    <property type="entry name" value="SLAC1/Mae1/Ssu1/TehA"/>
</dbReference>
<sequence length="338" mass="36293">MIGSVAARWLTETDLPPDVFAVVMATGIVSVAADDHRYPRISVPLAVLAAAAFVVLGIGLVLRVLARPHSAAGELTDPDVALCLFTSVAACTVLGVRFDSHGAAVWLLGSLALFGWLVLTPLAIRDVLSRPRTQLRDHAHGAWLLPAVATAGLAITAADLAIRAHASVLLVIAALLWLLALLIYLAVTWLIAWRAVAGPIAADEVTPDSWILMGALAISALAGAHLEAGARAMHVAGYLPWVRPLTIGVWILAGLWIPVLLYAEIWTVERRLGALHYTRVWWSAVFPIGMYAAANSALAVQFQLRSLRTISLVFFWVGFVVWLLVAVGLGQAFVRQRR</sequence>
<proteinExistence type="inferred from homology"/>
<evidence type="ECO:0000313" key="10">
    <source>
        <dbReference type="Proteomes" id="UP001164693"/>
    </source>
</evidence>
<keyword evidence="5 8" id="KW-0812">Transmembrane</keyword>
<feature type="transmembrane region" description="Helical" evidence="8">
    <location>
        <begin position="103"/>
        <end position="123"/>
    </location>
</feature>
<protein>
    <submittedName>
        <fullName evidence="9">Tellurite resistance/C4-dicarboxylate transporter family protein</fullName>
    </submittedName>
</protein>
<evidence type="ECO:0000256" key="2">
    <source>
        <dbReference type="ARBA" id="ARBA00008566"/>
    </source>
</evidence>
<dbReference type="InterPro" id="IPR038665">
    <property type="entry name" value="Voltage-dep_anion_channel_sf"/>
</dbReference>
<feature type="transmembrane region" description="Helical" evidence="8">
    <location>
        <begin position="15"/>
        <end position="33"/>
    </location>
</feature>
<comment type="subcellular location">
    <subcellularLocation>
        <location evidence="1">Cell membrane</location>
        <topology evidence="1">Multi-pass membrane protein</topology>
    </subcellularLocation>
</comment>
<dbReference type="CDD" id="cd09319">
    <property type="entry name" value="TDT_like_1"/>
    <property type="match status" value="1"/>
</dbReference>
<organism evidence="9 10">
    <name type="scientific">Jatrophihabitans cynanchi</name>
    <dbReference type="NCBI Taxonomy" id="2944128"/>
    <lineage>
        <taxon>Bacteria</taxon>
        <taxon>Bacillati</taxon>
        <taxon>Actinomycetota</taxon>
        <taxon>Actinomycetes</taxon>
        <taxon>Jatrophihabitantales</taxon>
        <taxon>Jatrophihabitantaceae</taxon>
        <taxon>Jatrophihabitans</taxon>
    </lineage>
</organism>
<name>A0ABY7K1U7_9ACTN</name>
<dbReference type="InterPro" id="IPR051629">
    <property type="entry name" value="Sulfite_efflux_TDT"/>
</dbReference>
<evidence type="ECO:0000256" key="4">
    <source>
        <dbReference type="ARBA" id="ARBA00022475"/>
    </source>
</evidence>
<keyword evidence="7 8" id="KW-0472">Membrane</keyword>
<evidence type="ECO:0000256" key="7">
    <source>
        <dbReference type="ARBA" id="ARBA00023136"/>
    </source>
</evidence>
<feature type="transmembrane region" description="Helical" evidence="8">
    <location>
        <begin position="169"/>
        <end position="191"/>
    </location>
</feature>
<feature type="transmembrane region" description="Helical" evidence="8">
    <location>
        <begin position="312"/>
        <end position="334"/>
    </location>
</feature>
<keyword evidence="6 8" id="KW-1133">Transmembrane helix</keyword>
<dbReference type="EMBL" id="CP097463">
    <property type="protein sequence ID" value="WAX57577.1"/>
    <property type="molecule type" value="Genomic_DNA"/>
</dbReference>
<dbReference type="Proteomes" id="UP001164693">
    <property type="component" value="Chromosome"/>
</dbReference>
<feature type="transmembrane region" description="Helical" evidence="8">
    <location>
        <begin position="78"/>
        <end position="96"/>
    </location>
</feature>
<evidence type="ECO:0000256" key="5">
    <source>
        <dbReference type="ARBA" id="ARBA00022692"/>
    </source>
</evidence>
<reference evidence="9" key="1">
    <citation type="submission" date="2022-05" db="EMBL/GenBank/DDBJ databases">
        <title>Jatrophihabitans sp. SB3-54 whole genome sequence.</title>
        <authorList>
            <person name="Suh M.K."/>
            <person name="Eom M.K."/>
            <person name="Kim J.S."/>
            <person name="Kim H.S."/>
            <person name="Do H.E."/>
            <person name="Shin Y.K."/>
            <person name="Lee J.-S."/>
        </authorList>
    </citation>
    <scope>NUCLEOTIDE SEQUENCE</scope>
    <source>
        <strain evidence="9">SB3-54</strain>
    </source>
</reference>
<dbReference type="PANTHER" id="PTHR31686:SF1">
    <property type="entry name" value="SULFITE EFFLUX PUMP SSU1"/>
    <property type="match status" value="1"/>
</dbReference>
<keyword evidence="3" id="KW-0813">Transport</keyword>
<dbReference type="Pfam" id="PF03595">
    <property type="entry name" value="SLAC1"/>
    <property type="match status" value="1"/>
</dbReference>
<feature type="transmembrane region" description="Helical" evidence="8">
    <location>
        <begin position="281"/>
        <end position="300"/>
    </location>
</feature>
<dbReference type="RefSeq" id="WP_269444122.1">
    <property type="nucleotide sequence ID" value="NZ_CP097463.1"/>
</dbReference>